<dbReference type="EMBL" id="GBXM01035069">
    <property type="protein sequence ID" value="JAH73508.1"/>
    <property type="molecule type" value="Transcribed_RNA"/>
</dbReference>
<reference evidence="1" key="1">
    <citation type="submission" date="2014-11" db="EMBL/GenBank/DDBJ databases">
        <authorList>
            <person name="Amaro Gonzalez C."/>
        </authorList>
    </citation>
    <scope>NUCLEOTIDE SEQUENCE</scope>
</reference>
<organism evidence="1">
    <name type="scientific">Anguilla anguilla</name>
    <name type="common">European freshwater eel</name>
    <name type="synonym">Muraena anguilla</name>
    <dbReference type="NCBI Taxonomy" id="7936"/>
    <lineage>
        <taxon>Eukaryota</taxon>
        <taxon>Metazoa</taxon>
        <taxon>Chordata</taxon>
        <taxon>Craniata</taxon>
        <taxon>Vertebrata</taxon>
        <taxon>Euteleostomi</taxon>
        <taxon>Actinopterygii</taxon>
        <taxon>Neopterygii</taxon>
        <taxon>Teleostei</taxon>
        <taxon>Anguilliformes</taxon>
        <taxon>Anguillidae</taxon>
        <taxon>Anguilla</taxon>
    </lineage>
</organism>
<accession>A0A0E9V8E1</accession>
<dbReference type="AlphaFoldDB" id="A0A0E9V8E1"/>
<name>A0A0E9V8E1_ANGAN</name>
<proteinExistence type="predicted"/>
<protein>
    <submittedName>
        <fullName evidence="1">Uncharacterized protein</fullName>
    </submittedName>
</protein>
<reference evidence="1" key="2">
    <citation type="journal article" date="2015" name="Fish Shellfish Immunol.">
        <title>Early steps in the European eel (Anguilla anguilla)-Vibrio vulnificus interaction in the gills: Role of the RtxA13 toxin.</title>
        <authorList>
            <person name="Callol A."/>
            <person name="Pajuelo D."/>
            <person name="Ebbesson L."/>
            <person name="Teles M."/>
            <person name="MacKenzie S."/>
            <person name="Amaro C."/>
        </authorList>
    </citation>
    <scope>NUCLEOTIDE SEQUENCE</scope>
</reference>
<evidence type="ECO:0000313" key="1">
    <source>
        <dbReference type="EMBL" id="JAH73508.1"/>
    </source>
</evidence>
<sequence>MFYKVKMSSDLPCYTGDCKVTLTLRLSMAWIG</sequence>